<name>A0A090RZX9_9VIBR</name>
<dbReference type="AlphaFoldDB" id="A0A090RZX9"/>
<dbReference type="EMBL" id="BBMR01000005">
    <property type="protein sequence ID" value="GAL20093.1"/>
    <property type="molecule type" value="Genomic_DNA"/>
</dbReference>
<dbReference type="Pfam" id="PF11893">
    <property type="entry name" value="DUF3413"/>
    <property type="match status" value="1"/>
</dbReference>
<keyword evidence="1" id="KW-1133">Transmembrane helix</keyword>
<evidence type="ECO:0000313" key="3">
    <source>
        <dbReference type="EMBL" id="GAL20093.1"/>
    </source>
</evidence>
<dbReference type="Proteomes" id="UP000029228">
    <property type="component" value="Unassembled WGS sequence"/>
</dbReference>
<evidence type="ECO:0000259" key="2">
    <source>
        <dbReference type="Pfam" id="PF11893"/>
    </source>
</evidence>
<dbReference type="GO" id="GO:0016787">
    <property type="term" value="F:hydrolase activity"/>
    <property type="evidence" value="ECO:0007669"/>
    <property type="project" value="UniProtKB-KW"/>
</dbReference>
<keyword evidence="4" id="KW-1185">Reference proteome</keyword>
<proteinExistence type="predicted"/>
<keyword evidence="3" id="KW-0378">Hydrolase</keyword>
<dbReference type="InterPro" id="IPR024588">
    <property type="entry name" value="YejM_N"/>
</dbReference>
<reference evidence="3 4" key="1">
    <citation type="submission" date="2014-09" db="EMBL/GenBank/DDBJ databases">
        <title>Vibrio maritimus JCM 19235. (C45) whole genome shotgun sequence.</title>
        <authorList>
            <person name="Sawabe T."/>
            <person name="Meirelles P."/>
            <person name="Nakanishi M."/>
            <person name="Sayaka M."/>
            <person name="Hattori M."/>
            <person name="Ohkuma M."/>
        </authorList>
    </citation>
    <scope>NUCLEOTIDE SEQUENCE [LARGE SCALE GENOMIC DNA]</scope>
    <source>
        <strain evidence="4">JCM19235</strain>
    </source>
</reference>
<evidence type="ECO:0000313" key="4">
    <source>
        <dbReference type="Proteomes" id="UP000029228"/>
    </source>
</evidence>
<evidence type="ECO:0000256" key="1">
    <source>
        <dbReference type="SAM" id="Phobius"/>
    </source>
</evidence>
<comment type="caution">
    <text evidence="3">The sequence shown here is derived from an EMBL/GenBank/DDBJ whole genome shotgun (WGS) entry which is preliminary data.</text>
</comment>
<sequence length="86" mass="9738">MSRLVGWGHWFAFFNIIAAMLIGTRYIAASPWPDTLFGQVYLLASWIGHFGFLVFALYLLVLFPLTFIVPSRNCLDYSPSVLPPLV</sequence>
<accession>A0A090RZX9</accession>
<organism evidence="3 4">
    <name type="scientific">Vibrio maritimus</name>
    <dbReference type="NCBI Taxonomy" id="990268"/>
    <lineage>
        <taxon>Bacteria</taxon>
        <taxon>Pseudomonadati</taxon>
        <taxon>Pseudomonadota</taxon>
        <taxon>Gammaproteobacteria</taxon>
        <taxon>Vibrionales</taxon>
        <taxon>Vibrionaceae</taxon>
        <taxon>Vibrio</taxon>
    </lineage>
</organism>
<feature type="domain" description="Inner membrane protein YejM N-terminal" evidence="2">
    <location>
        <begin position="2"/>
        <end position="75"/>
    </location>
</feature>
<feature type="transmembrane region" description="Helical" evidence="1">
    <location>
        <begin position="7"/>
        <end position="28"/>
    </location>
</feature>
<keyword evidence="1" id="KW-0472">Membrane</keyword>
<feature type="transmembrane region" description="Helical" evidence="1">
    <location>
        <begin position="40"/>
        <end position="63"/>
    </location>
</feature>
<dbReference type="STRING" id="990268.JCM19235_4293"/>
<protein>
    <submittedName>
        <fullName evidence="3">Hydrolase of alkaline phosphatase superfamily</fullName>
    </submittedName>
</protein>
<gene>
    <name evidence="3" type="ORF">JCM19235_4293</name>
</gene>
<keyword evidence="1" id="KW-0812">Transmembrane</keyword>